<dbReference type="AlphaFoldDB" id="A0A2K3E3K1"/>
<protein>
    <submittedName>
        <fullName evidence="1">Uncharacterized protein</fullName>
    </submittedName>
</protein>
<proteinExistence type="predicted"/>
<gene>
    <name evidence="1" type="ORF">CHLRE_02g119550v5</name>
</gene>
<dbReference type="PaxDb" id="3055-EDO96938"/>
<dbReference type="InParanoid" id="A0A2K3E3K1"/>
<dbReference type="EMBL" id="CM008963">
    <property type="protein sequence ID" value="PNW87359.1"/>
    <property type="molecule type" value="Genomic_DNA"/>
</dbReference>
<dbReference type="ExpressionAtlas" id="A0A2K3E3K1">
    <property type="expression patterns" value="baseline and differential"/>
</dbReference>
<dbReference type="Proteomes" id="UP000006906">
    <property type="component" value="Chromosome 2"/>
</dbReference>
<dbReference type="OMA" id="KEGYKHH"/>
<name>A0A2K3E3K1_CHLRE</name>
<dbReference type="OrthoDB" id="301837at2759"/>
<accession>A0A2K3E3K1</accession>
<dbReference type="RefSeq" id="XP_001702443.2">
    <property type="nucleotide sequence ID" value="XM_001702391.2"/>
</dbReference>
<dbReference type="GeneID" id="5727982"/>
<dbReference type="Gramene" id="PNW87359">
    <property type="protein sequence ID" value="PNW87359"/>
    <property type="gene ID" value="CHLRE_02g119550v5"/>
</dbReference>
<dbReference type="KEGG" id="cre:CHLRE_02g119550v5"/>
<keyword evidence="2" id="KW-1185">Reference proteome</keyword>
<reference evidence="1 2" key="1">
    <citation type="journal article" date="2007" name="Science">
        <title>The Chlamydomonas genome reveals the evolution of key animal and plant functions.</title>
        <authorList>
            <person name="Merchant S.S."/>
            <person name="Prochnik S.E."/>
            <person name="Vallon O."/>
            <person name="Harris E.H."/>
            <person name="Karpowicz S.J."/>
            <person name="Witman G.B."/>
            <person name="Terry A."/>
            <person name="Salamov A."/>
            <person name="Fritz-Laylin L.K."/>
            <person name="Marechal-Drouard L."/>
            <person name="Marshall W.F."/>
            <person name="Qu L.H."/>
            <person name="Nelson D.R."/>
            <person name="Sanderfoot A.A."/>
            <person name="Spalding M.H."/>
            <person name="Kapitonov V.V."/>
            <person name="Ren Q."/>
            <person name="Ferris P."/>
            <person name="Lindquist E."/>
            <person name="Shapiro H."/>
            <person name="Lucas S.M."/>
            <person name="Grimwood J."/>
            <person name="Schmutz J."/>
            <person name="Cardol P."/>
            <person name="Cerutti H."/>
            <person name="Chanfreau G."/>
            <person name="Chen C.L."/>
            <person name="Cognat V."/>
            <person name="Croft M.T."/>
            <person name="Dent R."/>
            <person name="Dutcher S."/>
            <person name="Fernandez E."/>
            <person name="Fukuzawa H."/>
            <person name="Gonzalez-Ballester D."/>
            <person name="Gonzalez-Halphen D."/>
            <person name="Hallmann A."/>
            <person name="Hanikenne M."/>
            <person name="Hippler M."/>
            <person name="Inwood W."/>
            <person name="Jabbari K."/>
            <person name="Kalanon M."/>
            <person name="Kuras R."/>
            <person name="Lefebvre P.A."/>
            <person name="Lemaire S.D."/>
            <person name="Lobanov A.V."/>
            <person name="Lohr M."/>
            <person name="Manuell A."/>
            <person name="Meier I."/>
            <person name="Mets L."/>
            <person name="Mittag M."/>
            <person name="Mittelmeier T."/>
            <person name="Moroney J.V."/>
            <person name="Moseley J."/>
            <person name="Napoli C."/>
            <person name="Nedelcu A.M."/>
            <person name="Niyogi K."/>
            <person name="Novoselov S.V."/>
            <person name="Paulsen I.T."/>
            <person name="Pazour G."/>
            <person name="Purton S."/>
            <person name="Ral J.P."/>
            <person name="Riano-Pachon D.M."/>
            <person name="Riekhof W."/>
            <person name="Rymarquis L."/>
            <person name="Schroda M."/>
            <person name="Stern D."/>
            <person name="Umen J."/>
            <person name="Willows R."/>
            <person name="Wilson N."/>
            <person name="Zimmer S.L."/>
            <person name="Allmer J."/>
            <person name="Balk J."/>
            <person name="Bisova K."/>
            <person name="Chen C.J."/>
            <person name="Elias M."/>
            <person name="Gendler K."/>
            <person name="Hauser C."/>
            <person name="Lamb M.R."/>
            <person name="Ledford H."/>
            <person name="Long J.C."/>
            <person name="Minagawa J."/>
            <person name="Page M.D."/>
            <person name="Pan J."/>
            <person name="Pootakham W."/>
            <person name="Roje S."/>
            <person name="Rose A."/>
            <person name="Stahlberg E."/>
            <person name="Terauchi A.M."/>
            <person name="Yang P."/>
            <person name="Ball S."/>
            <person name="Bowler C."/>
            <person name="Dieckmann C.L."/>
            <person name="Gladyshev V.N."/>
            <person name="Green P."/>
            <person name="Jorgensen R."/>
            <person name="Mayfield S."/>
            <person name="Mueller-Roeber B."/>
            <person name="Rajamani S."/>
            <person name="Sayre R.T."/>
            <person name="Brokstein P."/>
            <person name="Dubchak I."/>
            <person name="Goodstein D."/>
            <person name="Hornick L."/>
            <person name="Huang Y.W."/>
            <person name="Jhaveri J."/>
            <person name="Luo Y."/>
            <person name="Martinez D."/>
            <person name="Ngau W.C."/>
            <person name="Otillar B."/>
            <person name="Poliakov A."/>
            <person name="Porter A."/>
            <person name="Szajkowski L."/>
            <person name="Werner G."/>
            <person name="Zhou K."/>
            <person name="Grigoriev I.V."/>
            <person name="Rokhsar D.S."/>
            <person name="Grossman A.R."/>
        </authorList>
    </citation>
    <scope>NUCLEOTIDE SEQUENCE [LARGE SCALE GENOMIC DNA]</scope>
    <source>
        <strain evidence="2">CC-503</strain>
    </source>
</reference>
<sequence>MTRAFALEGTKFSEGEKAIEDLFFSKEDQRLMSKLLQKVKEQSDLADRHAAEGAKAAELSALKQIVGKYDLPKDVLEKLIKWKHVHY</sequence>
<evidence type="ECO:0000313" key="1">
    <source>
        <dbReference type="EMBL" id="PNW87359.1"/>
    </source>
</evidence>
<organism evidence="1 2">
    <name type="scientific">Chlamydomonas reinhardtii</name>
    <name type="common">Chlamydomonas smithii</name>
    <dbReference type="NCBI Taxonomy" id="3055"/>
    <lineage>
        <taxon>Eukaryota</taxon>
        <taxon>Viridiplantae</taxon>
        <taxon>Chlorophyta</taxon>
        <taxon>core chlorophytes</taxon>
        <taxon>Chlorophyceae</taxon>
        <taxon>CS clade</taxon>
        <taxon>Chlamydomonadales</taxon>
        <taxon>Chlamydomonadaceae</taxon>
        <taxon>Chlamydomonas</taxon>
    </lineage>
</organism>
<dbReference type="STRING" id="3055.A0A2K3E3K1"/>
<evidence type="ECO:0000313" key="2">
    <source>
        <dbReference type="Proteomes" id="UP000006906"/>
    </source>
</evidence>